<accession>C0ZX90</accession>
<dbReference type="InterPro" id="IPR035198">
    <property type="entry name" value="SU10_MCP"/>
</dbReference>
<organism evidence="1 2">
    <name type="scientific">Rhodococcus erythropolis (strain PR4 / NBRC 100887)</name>
    <dbReference type="NCBI Taxonomy" id="234621"/>
    <lineage>
        <taxon>Bacteria</taxon>
        <taxon>Bacillati</taxon>
        <taxon>Actinomycetota</taxon>
        <taxon>Actinomycetes</taxon>
        <taxon>Mycobacteriales</taxon>
        <taxon>Nocardiaceae</taxon>
        <taxon>Rhodococcus</taxon>
        <taxon>Rhodococcus erythropolis group</taxon>
    </lineage>
</organism>
<protein>
    <submittedName>
        <fullName evidence="1">Uncharacterized protein</fullName>
    </submittedName>
</protein>
<dbReference type="AlphaFoldDB" id="C0ZX90"/>
<sequence length="317" mass="34404">MPGITGMGTTYNLPNYVGELFQLSTEDTPFLSAIGGLTGGEDTGSTIFTWQTADLRDADETRQRLEGADAPTAEGRKRSSGSNVLEIHQEQVSVSYTKQGATRQLTGTDPMQAGVQPVTDELTFQTAAEIKQIARDVEKSFIVGTYNLPTDNTTKRRTRGILEAVTSNVVTNGTPAALTETMLLDLMQLAWENGGIQESETRTIVVGAKQKRALTKIFIDGKGYKESTRNVGGVNLQTIETDFGRCNIMLNRYMPAAQLAVVSLEECAPRFLEIPGKGHFFAESLAKTGASEKVQLYGEIGLKYGNELKHAKLTGLL</sequence>
<reference evidence="1 2" key="2">
    <citation type="journal article" date="2006" name="Environ. Microbiol.">
        <title>Sequence analysis of three plasmids harboured in Rhodococcus erythropolis strain PR4.</title>
        <authorList>
            <person name="Sekine M."/>
            <person name="Tanikawa S."/>
            <person name="Omata S."/>
            <person name="Saito M."/>
            <person name="Fujisawa T."/>
            <person name="Tsukatani N."/>
            <person name="Tajima T."/>
            <person name="Sekigawa T."/>
            <person name="Kosugi H."/>
            <person name="Matsuo Y."/>
            <person name="Nishiko R."/>
            <person name="Imamura K."/>
            <person name="Ito M."/>
            <person name="Narita H."/>
            <person name="Tago S."/>
            <person name="Fujita N."/>
            <person name="Harayama S."/>
        </authorList>
    </citation>
    <scope>NUCLEOTIDE SEQUENCE [LARGE SCALE GENOMIC DNA]</scope>
    <source>
        <strain evidence="2">PR4 / NBRC 100887</strain>
    </source>
</reference>
<dbReference type="PATRIC" id="fig|234621.6.peg.2769"/>
<dbReference type="RefSeq" id="WP_020907168.1">
    <property type="nucleotide sequence ID" value="NC_012490.1"/>
</dbReference>
<dbReference type="KEGG" id="rer:RER_22670"/>
<dbReference type="EMBL" id="AP008957">
    <property type="protein sequence ID" value="BAH32975.1"/>
    <property type="molecule type" value="Genomic_DNA"/>
</dbReference>
<dbReference type="eggNOG" id="ENOG502ZA7T">
    <property type="taxonomic scope" value="Bacteria"/>
</dbReference>
<proteinExistence type="predicted"/>
<reference evidence="2" key="1">
    <citation type="submission" date="2005-03" db="EMBL/GenBank/DDBJ databases">
        <title>Comparison of the complete genome sequences of Rhodococcus erythropolis PR4 and Rhodococcus opacus B4.</title>
        <authorList>
            <person name="Takarada H."/>
            <person name="Sekine M."/>
            <person name="Hosoyama A."/>
            <person name="Yamada R."/>
            <person name="Fujisawa T."/>
            <person name="Omata S."/>
            <person name="Shimizu A."/>
            <person name="Tsukatani N."/>
            <person name="Tanikawa S."/>
            <person name="Fujita N."/>
            <person name="Harayama S."/>
        </authorList>
    </citation>
    <scope>NUCLEOTIDE SEQUENCE [LARGE SCALE GENOMIC DNA]</scope>
    <source>
        <strain evidence="2">PR4 / NBRC 100887</strain>
    </source>
</reference>
<gene>
    <name evidence="1" type="ordered locus">RER_22670</name>
</gene>
<evidence type="ECO:0000313" key="2">
    <source>
        <dbReference type="Proteomes" id="UP000002204"/>
    </source>
</evidence>
<evidence type="ECO:0000313" key="1">
    <source>
        <dbReference type="EMBL" id="BAH32975.1"/>
    </source>
</evidence>
<dbReference type="HOGENOM" id="CLU_854286_0_0_11"/>
<dbReference type="Pfam" id="PF17236">
    <property type="entry name" value="SU10_MCP"/>
    <property type="match status" value="1"/>
</dbReference>
<dbReference type="Proteomes" id="UP000002204">
    <property type="component" value="Chromosome"/>
</dbReference>
<name>C0ZX90_RHOE4</name>